<dbReference type="eggNOG" id="ENOG502QTJX">
    <property type="taxonomic scope" value="Eukaryota"/>
</dbReference>
<dbReference type="GeneID" id="8856321"/>
<dbReference type="InParanoid" id="D2W4H9"/>
<protein>
    <submittedName>
        <fullName evidence="2">Predicted protein</fullName>
    </submittedName>
</protein>
<dbReference type="AlphaFoldDB" id="D2W4H9"/>
<proteinExistence type="predicted"/>
<dbReference type="OrthoDB" id="671439at2759"/>
<dbReference type="Gene3D" id="3.30.559.10">
    <property type="entry name" value="Chloramphenicol acetyltransferase-like domain"/>
    <property type="match status" value="2"/>
</dbReference>
<name>D2W4H9_NAEGR</name>
<keyword evidence="1" id="KW-0808">Transferase</keyword>
<dbReference type="OMA" id="CCYSIDL"/>
<dbReference type="STRING" id="5762.D2W4H9"/>
<accession>D2W4H9</accession>
<dbReference type="VEuPathDB" id="AmoebaDB:NAEGRDRAFT_54617"/>
<gene>
    <name evidence="2" type="ORF">NAEGRDRAFT_54617</name>
</gene>
<dbReference type="Pfam" id="PF02458">
    <property type="entry name" value="Transferase"/>
    <property type="match status" value="1"/>
</dbReference>
<dbReference type="PANTHER" id="PTHR31642:SF310">
    <property type="entry name" value="FATTY ALCOHOL:CAFFEOYL-COA ACYLTRANSFERASE"/>
    <property type="match status" value="1"/>
</dbReference>
<organism evidence="3">
    <name type="scientific">Naegleria gruberi</name>
    <name type="common">Amoeba</name>
    <dbReference type="NCBI Taxonomy" id="5762"/>
    <lineage>
        <taxon>Eukaryota</taxon>
        <taxon>Discoba</taxon>
        <taxon>Heterolobosea</taxon>
        <taxon>Tetramitia</taxon>
        <taxon>Eutetramitia</taxon>
        <taxon>Vahlkampfiidae</taxon>
        <taxon>Naegleria</taxon>
    </lineage>
</organism>
<dbReference type="KEGG" id="ngr:NAEGRDRAFT_54617"/>
<dbReference type="Proteomes" id="UP000006671">
    <property type="component" value="Unassembled WGS sequence"/>
</dbReference>
<dbReference type="InterPro" id="IPR050317">
    <property type="entry name" value="Plant_Fungal_Acyltransferase"/>
</dbReference>
<dbReference type="GO" id="GO:0016747">
    <property type="term" value="F:acyltransferase activity, transferring groups other than amino-acyl groups"/>
    <property type="evidence" value="ECO:0007669"/>
    <property type="project" value="TreeGrafter"/>
</dbReference>
<reference evidence="2 3" key="1">
    <citation type="journal article" date="2010" name="Cell">
        <title>The genome of Naegleria gruberi illuminates early eukaryotic versatility.</title>
        <authorList>
            <person name="Fritz-Laylin L.K."/>
            <person name="Prochnik S.E."/>
            <person name="Ginger M.L."/>
            <person name="Dacks J.B."/>
            <person name="Carpenter M.L."/>
            <person name="Field M.C."/>
            <person name="Kuo A."/>
            <person name="Paredez A."/>
            <person name="Chapman J."/>
            <person name="Pham J."/>
            <person name="Shu S."/>
            <person name="Neupane R."/>
            <person name="Cipriano M."/>
            <person name="Mancuso J."/>
            <person name="Tu H."/>
            <person name="Salamov A."/>
            <person name="Lindquist E."/>
            <person name="Shapiro H."/>
            <person name="Lucas S."/>
            <person name="Grigoriev I.V."/>
            <person name="Cande W.Z."/>
            <person name="Fulton C."/>
            <person name="Rokhsar D.S."/>
            <person name="Dawson S.C."/>
        </authorList>
    </citation>
    <scope>NUCLEOTIDE SEQUENCE [LARGE SCALE GENOMIC DNA]</scope>
    <source>
        <strain evidence="2 3">NEG-M</strain>
    </source>
</reference>
<dbReference type="EMBL" id="GG738957">
    <property type="protein sequence ID" value="EFC36026.1"/>
    <property type="molecule type" value="Genomic_DNA"/>
</dbReference>
<sequence>MQQVSKSPILVKPLLSKETLVKLTVFDNLAPALPFHFQFAYRNEKSEPNFMNATELMSALEKTLSIFPIFAGRTVRNNEGEWFVDIRNETCGVPFTIAQANFNLDDFDKGDYDQYPKDLYTQWKGIQDAPLQIQVTYFKCGGVLLVSELLHQLGDGDSHAQFLHRWSQLFRGESIDNIRYDCLNRNEVIKVSNKESPKSFPFWTQSEEHINYEELYAKIGQCTAKMIKFSEKELQAMKKEAMSSIELSNANSWISTNDALCSHMWKLITKARNLSNSQTSCLLHSCNVRKPLNIQKDYFGYLVMNGQSDRISVESILHSNLSTLAPVSRHAVNRTMDKQHVQDFIDWISVSKKVRPSDMHVLFGTDVFATSWVAFNLFDLKFSNESPIFVGEIPTILDGVFKIVEGVEKGSLVVQLSLWREHMERLLKDPELHKYQ</sequence>
<keyword evidence="3" id="KW-1185">Reference proteome</keyword>
<evidence type="ECO:0000313" key="3">
    <source>
        <dbReference type="Proteomes" id="UP000006671"/>
    </source>
</evidence>
<dbReference type="PANTHER" id="PTHR31642">
    <property type="entry name" value="TRICHOTHECENE 3-O-ACETYLTRANSFERASE"/>
    <property type="match status" value="1"/>
</dbReference>
<evidence type="ECO:0000256" key="1">
    <source>
        <dbReference type="ARBA" id="ARBA00022679"/>
    </source>
</evidence>
<evidence type="ECO:0000313" key="2">
    <source>
        <dbReference type="EMBL" id="EFC36026.1"/>
    </source>
</evidence>
<dbReference type="RefSeq" id="XP_002668770.1">
    <property type="nucleotide sequence ID" value="XM_002668724.1"/>
</dbReference>
<dbReference type="InterPro" id="IPR023213">
    <property type="entry name" value="CAT-like_dom_sf"/>
</dbReference>